<dbReference type="PANTHER" id="PTHR44936">
    <property type="entry name" value="SENSOR PROTEIN CREC"/>
    <property type="match status" value="1"/>
</dbReference>
<evidence type="ECO:0000256" key="5">
    <source>
        <dbReference type="ARBA" id="ARBA00022553"/>
    </source>
</evidence>
<dbReference type="InterPro" id="IPR036890">
    <property type="entry name" value="HATPase_C_sf"/>
</dbReference>
<keyword evidence="9" id="KW-0067">ATP-binding</keyword>
<dbReference type="CDD" id="cd00082">
    <property type="entry name" value="HisKA"/>
    <property type="match status" value="1"/>
</dbReference>
<keyword evidence="10" id="KW-0472">Membrane</keyword>
<dbReference type="InterPro" id="IPR004358">
    <property type="entry name" value="Sig_transdc_His_kin-like_C"/>
</dbReference>
<gene>
    <name evidence="12" type="ORF">BjapCC829_39445</name>
</gene>
<evidence type="ECO:0000313" key="12">
    <source>
        <dbReference type="EMBL" id="UFW85917.1"/>
    </source>
</evidence>
<evidence type="ECO:0000256" key="4">
    <source>
        <dbReference type="ARBA" id="ARBA00022475"/>
    </source>
</evidence>
<dbReference type="InterPro" id="IPR003661">
    <property type="entry name" value="HisK_dim/P_dom"/>
</dbReference>
<comment type="catalytic activity">
    <reaction evidence="1">
        <text>ATP + protein L-histidine = ADP + protein N-phospho-L-histidine.</text>
        <dbReference type="EC" id="2.7.13.3"/>
    </reaction>
</comment>
<evidence type="ECO:0000256" key="6">
    <source>
        <dbReference type="ARBA" id="ARBA00022679"/>
    </source>
</evidence>
<keyword evidence="10" id="KW-0812">Transmembrane</keyword>
<name>A0ABY3QL49_9BRAD</name>
<dbReference type="SMART" id="SM00388">
    <property type="entry name" value="HisKA"/>
    <property type="match status" value="1"/>
</dbReference>
<dbReference type="Proteomes" id="UP001430990">
    <property type="component" value="Chromosome"/>
</dbReference>
<keyword evidence="6" id="KW-0808">Transferase</keyword>
<keyword evidence="8 12" id="KW-0418">Kinase</keyword>
<dbReference type="CDD" id="cd00075">
    <property type="entry name" value="HATPase"/>
    <property type="match status" value="1"/>
</dbReference>
<dbReference type="SMART" id="SM00387">
    <property type="entry name" value="HATPase_c"/>
    <property type="match status" value="1"/>
</dbReference>
<comment type="subcellular location">
    <subcellularLocation>
        <location evidence="2">Cell membrane</location>
        <topology evidence="2">Multi-pass membrane protein</topology>
    </subcellularLocation>
</comment>
<organism evidence="12 13">
    <name type="scientific">Bradyrhizobium barranii</name>
    <dbReference type="NCBI Taxonomy" id="2992140"/>
    <lineage>
        <taxon>Bacteria</taxon>
        <taxon>Pseudomonadati</taxon>
        <taxon>Pseudomonadota</taxon>
        <taxon>Alphaproteobacteria</taxon>
        <taxon>Hyphomicrobiales</taxon>
        <taxon>Nitrobacteraceae</taxon>
        <taxon>Bradyrhizobium</taxon>
    </lineage>
</organism>
<dbReference type="RefSeq" id="WP_231143557.1">
    <property type="nucleotide sequence ID" value="NZ_CP088100.1"/>
</dbReference>
<keyword evidence="7" id="KW-0547">Nucleotide-binding</keyword>
<dbReference type="PANTHER" id="PTHR44936:SF10">
    <property type="entry name" value="SENSOR PROTEIN RSTB"/>
    <property type="match status" value="1"/>
</dbReference>
<dbReference type="SUPFAM" id="SSF47384">
    <property type="entry name" value="Homodimeric domain of signal transducing histidine kinase"/>
    <property type="match status" value="1"/>
</dbReference>
<evidence type="ECO:0000256" key="2">
    <source>
        <dbReference type="ARBA" id="ARBA00004651"/>
    </source>
</evidence>
<evidence type="ECO:0000256" key="10">
    <source>
        <dbReference type="SAM" id="Phobius"/>
    </source>
</evidence>
<evidence type="ECO:0000256" key="1">
    <source>
        <dbReference type="ARBA" id="ARBA00000085"/>
    </source>
</evidence>
<dbReference type="EMBL" id="CP088100">
    <property type="protein sequence ID" value="UFW85917.1"/>
    <property type="molecule type" value="Genomic_DNA"/>
</dbReference>
<dbReference type="InterPro" id="IPR050980">
    <property type="entry name" value="2C_sensor_his_kinase"/>
</dbReference>
<keyword evidence="13" id="KW-1185">Reference proteome</keyword>
<dbReference type="PRINTS" id="PR00344">
    <property type="entry name" value="BCTRLSENSOR"/>
</dbReference>
<dbReference type="PROSITE" id="PS50109">
    <property type="entry name" value="HIS_KIN"/>
    <property type="match status" value="1"/>
</dbReference>
<dbReference type="GO" id="GO:0016301">
    <property type="term" value="F:kinase activity"/>
    <property type="evidence" value="ECO:0007669"/>
    <property type="project" value="UniProtKB-KW"/>
</dbReference>
<evidence type="ECO:0000256" key="8">
    <source>
        <dbReference type="ARBA" id="ARBA00022777"/>
    </source>
</evidence>
<keyword evidence="4" id="KW-1003">Cell membrane</keyword>
<dbReference type="InterPro" id="IPR005467">
    <property type="entry name" value="His_kinase_dom"/>
</dbReference>
<feature type="domain" description="Histidine kinase" evidence="11">
    <location>
        <begin position="307"/>
        <end position="512"/>
    </location>
</feature>
<evidence type="ECO:0000256" key="9">
    <source>
        <dbReference type="ARBA" id="ARBA00022840"/>
    </source>
</evidence>
<feature type="transmembrane region" description="Helical" evidence="10">
    <location>
        <begin position="33"/>
        <end position="59"/>
    </location>
</feature>
<dbReference type="Gene3D" id="3.30.565.10">
    <property type="entry name" value="Histidine kinase-like ATPase, C-terminal domain"/>
    <property type="match status" value="1"/>
</dbReference>
<feature type="transmembrane region" description="Helical" evidence="10">
    <location>
        <begin position="207"/>
        <end position="233"/>
    </location>
</feature>
<evidence type="ECO:0000313" key="13">
    <source>
        <dbReference type="Proteomes" id="UP001430990"/>
    </source>
</evidence>
<protein>
    <recommendedName>
        <fullName evidence="3">histidine kinase</fullName>
        <ecNumber evidence="3">2.7.13.3</ecNumber>
    </recommendedName>
</protein>
<dbReference type="InterPro" id="IPR003594">
    <property type="entry name" value="HATPase_dom"/>
</dbReference>
<dbReference type="Pfam" id="PF00512">
    <property type="entry name" value="HisKA"/>
    <property type="match status" value="1"/>
</dbReference>
<dbReference type="Pfam" id="PF02518">
    <property type="entry name" value="HATPase_c"/>
    <property type="match status" value="1"/>
</dbReference>
<keyword evidence="5" id="KW-0597">Phosphoprotein</keyword>
<sequence length="514" mass="55324">MMGFGHSQFCDNIRNENYKNRSLPWSLALPRSIVAWFVVCWGLFLVAALVVGAMLVALYKETTSQRTERAAASLGRACEAIVREMRSPLQGGTTAASGAPDFLSSVTRALEPFVGVEGGVWKTSSGSLAYAFPSYEGSGQKTDLPQAEEPTIRQVVETAIMGHRPVEWKRDARSQILLIQACPLADGDAGMAAWTMTRVVTVGGRPFLLATTGLAFLLIVLLGSAALLARVLWRWSQRLRTVESALATGAEDLPVLQLTGQRDLDRIVKAINGAGAKALESRRRTESLQQRIAESERLAALGRVAAGVAHEIRNPIAAMRLKAENALVNGADPTRSADALQVVVEQVGRMDQLLKKLLRSVQRSEIRREPITEMREFLAAHASLFREQAGRRPISVDVPDSLASVEFDTAAVGGALDNLILNAIQNSRDGTPIVLGASIEAGRLRLSVLDAGDGVPEVIRAHLFEPFATGRPDGTGLGLAIVREVAEAHGGSAQVQHRHDGTTFILDIPIGPHQ</sequence>
<dbReference type="InterPro" id="IPR036097">
    <property type="entry name" value="HisK_dim/P_sf"/>
</dbReference>
<evidence type="ECO:0000256" key="7">
    <source>
        <dbReference type="ARBA" id="ARBA00022741"/>
    </source>
</evidence>
<dbReference type="EC" id="2.7.13.3" evidence="3"/>
<dbReference type="SUPFAM" id="SSF55874">
    <property type="entry name" value="ATPase domain of HSP90 chaperone/DNA topoisomerase II/histidine kinase"/>
    <property type="match status" value="1"/>
</dbReference>
<dbReference type="Gene3D" id="1.10.287.130">
    <property type="match status" value="1"/>
</dbReference>
<proteinExistence type="predicted"/>
<accession>A0ABY3QL49</accession>
<reference evidence="12" key="1">
    <citation type="submission" date="2021-11" db="EMBL/GenBank/DDBJ databases">
        <title>Australian commercial rhizobial inoculants.</title>
        <authorList>
            <person name="Kohlmeier M.G."/>
            <person name="O'Hara G.W."/>
            <person name="Colombi E."/>
            <person name="Ramsay J.P."/>
            <person name="Terpolilli J."/>
        </authorList>
    </citation>
    <scope>NUCLEOTIDE SEQUENCE</scope>
    <source>
        <strain evidence="12">CC829</strain>
    </source>
</reference>
<keyword evidence="10" id="KW-1133">Transmembrane helix</keyword>
<evidence type="ECO:0000256" key="3">
    <source>
        <dbReference type="ARBA" id="ARBA00012438"/>
    </source>
</evidence>
<evidence type="ECO:0000259" key="11">
    <source>
        <dbReference type="PROSITE" id="PS50109"/>
    </source>
</evidence>